<dbReference type="EMBL" id="LR131273">
    <property type="protein sequence ID" value="VDR39466.1"/>
    <property type="molecule type" value="Genomic_DNA"/>
</dbReference>
<dbReference type="Proteomes" id="UP000271626">
    <property type="component" value="Chromosome"/>
</dbReference>
<dbReference type="InterPro" id="IPR005325">
    <property type="entry name" value="DUF308_memb"/>
</dbReference>
<feature type="transmembrane region" description="Helical" evidence="1">
    <location>
        <begin position="164"/>
        <end position="187"/>
    </location>
</feature>
<dbReference type="InterPro" id="IPR052712">
    <property type="entry name" value="Acid_resist_chaperone_HdeD"/>
</dbReference>
<evidence type="ECO:0000256" key="1">
    <source>
        <dbReference type="SAM" id="Phobius"/>
    </source>
</evidence>
<feature type="transmembrane region" description="Helical" evidence="1">
    <location>
        <begin position="52"/>
        <end position="75"/>
    </location>
</feature>
<evidence type="ECO:0000313" key="3">
    <source>
        <dbReference type="Proteomes" id="UP000271626"/>
    </source>
</evidence>
<organism evidence="2 3">
    <name type="scientific">Tsukamurella paurometabola</name>
    <name type="common">Corynebacterium paurometabolum</name>
    <dbReference type="NCBI Taxonomy" id="2061"/>
    <lineage>
        <taxon>Bacteria</taxon>
        <taxon>Bacillati</taxon>
        <taxon>Actinomycetota</taxon>
        <taxon>Actinomycetes</taxon>
        <taxon>Mycobacteriales</taxon>
        <taxon>Tsukamurellaceae</taxon>
        <taxon>Tsukamurella</taxon>
    </lineage>
</organism>
<keyword evidence="1" id="KW-1133">Transmembrane helix</keyword>
<sequence length="203" mass="21226">MTDQNPLQQGIQQGVQGIQQGVKSTWQAILALGVLSIVLGVIIAVWPGPTTLVVGILFGVFLLLTGAFQVIAGLLGETQHRVLTVISGALALVLGVSCFRDDVVNSVAILGIWIGVSWIFSGVTSIVIGISDKQLPNRVWVVILGILSLAGGAVLIAYPFSVEVLVLVAGIWAVAIGIVQVISAFQLRSTAKQVQRRVSGLVG</sequence>
<feature type="transmembrane region" description="Helical" evidence="1">
    <location>
        <begin position="28"/>
        <end position="46"/>
    </location>
</feature>
<protein>
    <submittedName>
        <fullName evidence="2">Acid-resistance membrane protein</fullName>
    </submittedName>
</protein>
<gene>
    <name evidence="2" type="ORF">NCTC10741_02608</name>
</gene>
<evidence type="ECO:0000313" key="2">
    <source>
        <dbReference type="EMBL" id="VDR39466.1"/>
    </source>
</evidence>
<feature type="transmembrane region" description="Helical" evidence="1">
    <location>
        <begin position="82"/>
        <end position="100"/>
    </location>
</feature>
<proteinExistence type="predicted"/>
<dbReference type="Pfam" id="PF03729">
    <property type="entry name" value="DUF308"/>
    <property type="match status" value="2"/>
</dbReference>
<dbReference type="OrthoDB" id="3577181at2"/>
<dbReference type="GO" id="GO:0005886">
    <property type="term" value="C:plasma membrane"/>
    <property type="evidence" value="ECO:0007669"/>
    <property type="project" value="TreeGrafter"/>
</dbReference>
<feature type="transmembrane region" description="Helical" evidence="1">
    <location>
        <begin position="106"/>
        <end position="127"/>
    </location>
</feature>
<dbReference type="PANTHER" id="PTHR34989">
    <property type="entry name" value="PROTEIN HDED"/>
    <property type="match status" value="1"/>
</dbReference>
<keyword evidence="1" id="KW-0812">Transmembrane</keyword>
<dbReference type="PANTHER" id="PTHR34989:SF1">
    <property type="entry name" value="PROTEIN HDED"/>
    <property type="match status" value="1"/>
</dbReference>
<dbReference type="RefSeq" id="WP_126196556.1">
    <property type="nucleotide sequence ID" value="NZ_CP085954.1"/>
</dbReference>
<reference evidence="2 3" key="1">
    <citation type="submission" date="2018-12" db="EMBL/GenBank/DDBJ databases">
        <authorList>
            <consortium name="Pathogen Informatics"/>
        </authorList>
    </citation>
    <scope>NUCLEOTIDE SEQUENCE [LARGE SCALE GENOMIC DNA]</scope>
    <source>
        <strain evidence="2 3">NCTC10741</strain>
    </source>
</reference>
<dbReference type="AlphaFoldDB" id="A0A3P8MCR2"/>
<name>A0A3P8MCR2_TSUPA</name>
<keyword evidence="1" id="KW-0472">Membrane</keyword>
<feature type="transmembrane region" description="Helical" evidence="1">
    <location>
        <begin position="139"/>
        <end position="158"/>
    </location>
</feature>
<accession>A0A3P8MCR2</accession>